<dbReference type="Proteomes" id="UP000006251">
    <property type="component" value="Unassembled WGS sequence"/>
</dbReference>
<dbReference type="Gene3D" id="3.10.350.10">
    <property type="entry name" value="LysM domain"/>
    <property type="match status" value="1"/>
</dbReference>
<dbReference type="EMBL" id="BAEQ01000002">
    <property type="protein sequence ID" value="GAC26896.1"/>
    <property type="molecule type" value="Genomic_DNA"/>
</dbReference>
<dbReference type="PANTHER" id="PTHR34700">
    <property type="entry name" value="POTASSIUM BINDING PROTEIN KBP"/>
    <property type="match status" value="1"/>
</dbReference>
<dbReference type="PROSITE" id="PS51782">
    <property type="entry name" value="LYSM"/>
    <property type="match status" value="1"/>
</dbReference>
<evidence type="ECO:0000313" key="3">
    <source>
        <dbReference type="EMBL" id="GAC26896.1"/>
    </source>
</evidence>
<dbReference type="InterPro" id="IPR018392">
    <property type="entry name" value="LysM"/>
</dbReference>
<sequence length="359" mass="39879">MTMIKKLSMLCLIVVGVLMISVKSASADIINIKTDAPQTYVVKKGDTLWDISSLFLDQPWLWPELWRNNTQIENPHLIYPGNVLRLHYVDGQPVMEIVRDKTTILLTPESVTNTKPSAIGVLPWKVLGPFFKNDSIIGLEEYNALPRLLGDSEGSTTFVKKDFVLSHKPVNADTHYTIIRKGKLLKDDEGKVIGYQVKNVGEVELMNSSSGKQQIVRVVKSNREARPGDKLRPVESADNNDLVLQASTTQMGRIIANIEDRSLIGKRDVVVISLGAADVEPGTVMGIYARGPAILDNENPSYEVSQSPVKTLFSASERVEQPAFKIGELIIFKTFDNASYAWITRSDKHMKGGEYLGQP</sequence>
<feature type="chain" id="PRO_5003897687" description="LysM domain-containing protein" evidence="1">
    <location>
        <begin position="28"/>
        <end position="359"/>
    </location>
</feature>
<evidence type="ECO:0000313" key="4">
    <source>
        <dbReference type="Proteomes" id="UP000006251"/>
    </source>
</evidence>
<feature type="domain" description="LysM" evidence="2">
    <location>
        <begin position="38"/>
        <end position="86"/>
    </location>
</feature>
<evidence type="ECO:0000259" key="2">
    <source>
        <dbReference type="PROSITE" id="PS51782"/>
    </source>
</evidence>
<reference evidence="4" key="1">
    <citation type="journal article" date="2014" name="Environ. Microbiol.">
        <title>Comparative genomics of the marine bacterial genus Glaciecola reveals the high degree of genomic diversity and genomic characteristic for cold adaptation.</title>
        <authorList>
            <person name="Qin Q.L."/>
            <person name="Xie B.B."/>
            <person name="Yu Y."/>
            <person name="Shu Y.L."/>
            <person name="Rong J.C."/>
            <person name="Zhang Y.J."/>
            <person name="Zhao D.L."/>
            <person name="Chen X.L."/>
            <person name="Zhang X.Y."/>
            <person name="Chen B."/>
            <person name="Zhou B.C."/>
            <person name="Zhang Y.Z."/>
        </authorList>
    </citation>
    <scope>NUCLEOTIDE SEQUENCE [LARGE SCALE GENOMIC DNA]</scope>
    <source>
        <strain evidence="4">ACAM 615</strain>
    </source>
</reference>
<evidence type="ECO:0000256" key="1">
    <source>
        <dbReference type="SAM" id="SignalP"/>
    </source>
</evidence>
<accession>K6YSG8</accession>
<protein>
    <recommendedName>
        <fullName evidence="2">LysM domain-containing protein</fullName>
    </recommendedName>
</protein>
<gene>
    <name evidence="3" type="ORF">GPAL_0010</name>
</gene>
<dbReference type="InterPro" id="IPR036779">
    <property type="entry name" value="LysM_dom_sf"/>
</dbReference>
<dbReference type="PANTHER" id="PTHR34700:SF4">
    <property type="entry name" value="PHAGE-LIKE ELEMENT PBSX PROTEIN XKDP"/>
    <property type="match status" value="1"/>
</dbReference>
<dbReference type="SUPFAM" id="SSF54106">
    <property type="entry name" value="LysM domain"/>
    <property type="match status" value="1"/>
</dbReference>
<proteinExistence type="predicted"/>
<comment type="caution">
    <text evidence="3">The sequence shown here is derived from an EMBL/GenBank/DDBJ whole genome shotgun (WGS) entry which is preliminary data.</text>
</comment>
<dbReference type="STRING" id="1121922.GCA_000428905_03683"/>
<organism evidence="3 4">
    <name type="scientific">Brumicola pallidula DSM 14239 = ACAM 615</name>
    <dbReference type="NCBI Taxonomy" id="1121922"/>
    <lineage>
        <taxon>Bacteria</taxon>
        <taxon>Pseudomonadati</taxon>
        <taxon>Pseudomonadota</taxon>
        <taxon>Gammaproteobacteria</taxon>
        <taxon>Alteromonadales</taxon>
        <taxon>Alteromonadaceae</taxon>
        <taxon>Brumicola</taxon>
    </lineage>
</organism>
<dbReference type="Pfam" id="PF01476">
    <property type="entry name" value="LysM"/>
    <property type="match status" value="1"/>
</dbReference>
<feature type="signal peptide" evidence="1">
    <location>
        <begin position="1"/>
        <end position="27"/>
    </location>
</feature>
<dbReference type="OrthoDB" id="9765158at2"/>
<dbReference type="AlphaFoldDB" id="K6YSG8"/>
<keyword evidence="4" id="KW-1185">Reference proteome</keyword>
<name>K6YSG8_9ALTE</name>
<keyword evidence="1" id="KW-0732">Signal</keyword>
<dbReference type="InterPro" id="IPR052196">
    <property type="entry name" value="Bact_Kbp"/>
</dbReference>
<dbReference type="CDD" id="cd00118">
    <property type="entry name" value="LysM"/>
    <property type="match status" value="1"/>
</dbReference>